<dbReference type="InterPro" id="IPR001613">
    <property type="entry name" value="Flavin_amine_oxidase"/>
</dbReference>
<organism evidence="6 7">
    <name type="scientific">Coccomyxa viridis</name>
    <dbReference type="NCBI Taxonomy" id="1274662"/>
    <lineage>
        <taxon>Eukaryota</taxon>
        <taxon>Viridiplantae</taxon>
        <taxon>Chlorophyta</taxon>
        <taxon>core chlorophytes</taxon>
        <taxon>Trebouxiophyceae</taxon>
        <taxon>Trebouxiophyceae incertae sedis</taxon>
        <taxon>Coccomyxaceae</taxon>
        <taxon>Coccomyxa</taxon>
    </lineage>
</organism>
<dbReference type="SUPFAM" id="SSF54373">
    <property type="entry name" value="FAD-linked reductases, C-terminal domain"/>
    <property type="match status" value="1"/>
</dbReference>
<keyword evidence="7" id="KW-1185">Reference proteome</keyword>
<evidence type="ECO:0000256" key="2">
    <source>
        <dbReference type="ARBA" id="ARBA00004723"/>
    </source>
</evidence>
<gene>
    <name evidence="6" type="primary">g2735</name>
    <name evidence="6" type="ORF">VP750_LOCUS2345</name>
</gene>
<keyword evidence="4" id="KW-0560">Oxidoreductase</keyword>
<proteinExistence type="inferred from homology"/>
<evidence type="ECO:0000313" key="7">
    <source>
        <dbReference type="Proteomes" id="UP001497392"/>
    </source>
</evidence>
<protein>
    <submittedName>
        <fullName evidence="6">G2735 protein</fullName>
    </submittedName>
</protein>
<evidence type="ECO:0000259" key="5">
    <source>
        <dbReference type="Pfam" id="PF01593"/>
    </source>
</evidence>
<evidence type="ECO:0000256" key="3">
    <source>
        <dbReference type="ARBA" id="ARBA00005995"/>
    </source>
</evidence>
<dbReference type="Proteomes" id="UP001497392">
    <property type="component" value="Unassembled WGS sequence"/>
</dbReference>
<dbReference type="PANTHER" id="PTHR10742">
    <property type="entry name" value="FLAVIN MONOAMINE OXIDASE"/>
    <property type="match status" value="1"/>
</dbReference>
<dbReference type="InterPro" id="IPR036188">
    <property type="entry name" value="FAD/NAD-bd_sf"/>
</dbReference>
<comment type="cofactor">
    <cofactor evidence="1">
        <name>FAD</name>
        <dbReference type="ChEBI" id="CHEBI:57692"/>
    </cofactor>
</comment>
<comment type="similarity">
    <text evidence="3">Belongs to the flavin monoamine oxidase family.</text>
</comment>
<sequence length="447" mass="49558">MTQKTIAEKQDCSVIVIGAGLSGLQAAQSLRKYYSDIIVVEASGHIGGRVRQVEDIVDWPVQLGPEFVHGAKSSLKRIIEEVGCQTREYNWPDYWYFGEERLLIKDAEEDEDLQRVHELFAAVGKTAPPRTDISAMQWLKEQGASKRMVAIAEACYANDFGCSLSQLGLCEMITENQRWDSGDTYLILDRSLSTIVEHLQKGLEGRIRTHWPVSLVEHSKTGVLLHGPSRQTLRARHVIITVPILALQNQSIAFNPALPRDKHAAISRIQMSNAVKVILAFSRPFWPDGFFDVVCTDCFIPEFWVTSYPGSASASQALHCMVGFVAGKKAEDMSHMRPSNIITNTLNQLDQMFGCQQRPRPATGAFVRAHVADWSKVPWIGGAYSYPSLGVRPGDREALAHPVRDVLFFAGEATHPAVNPCMQAALETGERTAAQVVAARDRTCSKL</sequence>
<comment type="caution">
    <text evidence="6">The sequence shown here is derived from an EMBL/GenBank/DDBJ whole genome shotgun (WGS) entry which is preliminary data.</text>
</comment>
<dbReference type="InterPro" id="IPR002937">
    <property type="entry name" value="Amino_oxidase"/>
</dbReference>
<name>A0ABP1FP33_9CHLO</name>
<dbReference type="SUPFAM" id="SSF51905">
    <property type="entry name" value="FAD/NAD(P)-binding domain"/>
    <property type="match status" value="1"/>
</dbReference>
<dbReference type="EMBL" id="CAXHTA020000004">
    <property type="protein sequence ID" value="CAL5220686.1"/>
    <property type="molecule type" value="Genomic_DNA"/>
</dbReference>
<reference evidence="6 7" key="1">
    <citation type="submission" date="2024-06" db="EMBL/GenBank/DDBJ databases">
        <authorList>
            <person name="Kraege A."/>
            <person name="Thomma B."/>
        </authorList>
    </citation>
    <scope>NUCLEOTIDE SEQUENCE [LARGE SCALE GENOMIC DNA]</scope>
</reference>
<dbReference type="PANTHER" id="PTHR10742:SF418">
    <property type="entry name" value="AMINE OXIDASE DOMAIN-CONTAINING PROTEIN"/>
    <property type="match status" value="1"/>
</dbReference>
<comment type="pathway">
    <text evidence="2">Amine and polyamine degradation; spermine degradation.</text>
</comment>
<feature type="domain" description="Amine oxidase" evidence="5">
    <location>
        <begin position="21"/>
        <end position="436"/>
    </location>
</feature>
<dbReference type="Pfam" id="PF01593">
    <property type="entry name" value="Amino_oxidase"/>
    <property type="match status" value="1"/>
</dbReference>
<evidence type="ECO:0000313" key="6">
    <source>
        <dbReference type="EMBL" id="CAL5220686.1"/>
    </source>
</evidence>
<dbReference type="PRINTS" id="PR00757">
    <property type="entry name" value="AMINEOXDASEF"/>
</dbReference>
<accession>A0ABP1FP33</accession>
<evidence type="ECO:0000256" key="1">
    <source>
        <dbReference type="ARBA" id="ARBA00001974"/>
    </source>
</evidence>
<dbReference type="Gene3D" id="3.50.50.60">
    <property type="entry name" value="FAD/NAD(P)-binding domain"/>
    <property type="match status" value="1"/>
</dbReference>
<dbReference type="InterPro" id="IPR050281">
    <property type="entry name" value="Flavin_monoamine_oxidase"/>
</dbReference>
<evidence type="ECO:0000256" key="4">
    <source>
        <dbReference type="ARBA" id="ARBA00023002"/>
    </source>
</evidence>